<dbReference type="AlphaFoldDB" id="A0A8S1FG52"/>
<keyword evidence="5" id="KW-1185">Reference proteome</keyword>
<dbReference type="GO" id="GO:0005737">
    <property type="term" value="C:cytoplasm"/>
    <property type="evidence" value="ECO:0007669"/>
    <property type="project" value="TreeGrafter"/>
</dbReference>
<evidence type="ECO:0000259" key="3">
    <source>
        <dbReference type="SMART" id="SM01017"/>
    </source>
</evidence>
<dbReference type="InterPro" id="IPR014752">
    <property type="entry name" value="Arrestin-like_C"/>
</dbReference>
<feature type="domain" description="Arrestin C-terminal-like" evidence="3">
    <location>
        <begin position="182"/>
        <end position="332"/>
    </location>
</feature>
<dbReference type="Pfam" id="PF02752">
    <property type="entry name" value="Arrestin_C"/>
    <property type="match status" value="1"/>
</dbReference>
<reference evidence="4 5" key="1">
    <citation type="submission" date="2020-04" db="EMBL/GenBank/DDBJ databases">
        <authorList>
            <person name="Laetsch R D."/>
            <person name="Stevens L."/>
            <person name="Kumar S."/>
            <person name="Blaxter L. M."/>
        </authorList>
    </citation>
    <scope>NUCLEOTIDE SEQUENCE [LARGE SCALE GENOMIC DNA]</scope>
</reference>
<dbReference type="Pfam" id="PF00339">
    <property type="entry name" value="Arrestin_N"/>
    <property type="match status" value="1"/>
</dbReference>
<evidence type="ECO:0000256" key="2">
    <source>
        <dbReference type="SAM" id="MobiDB-lite"/>
    </source>
</evidence>
<dbReference type="Gene3D" id="2.60.40.640">
    <property type="match status" value="2"/>
</dbReference>
<name>A0A8S1FG52_9PELO</name>
<evidence type="ECO:0000313" key="5">
    <source>
        <dbReference type="Proteomes" id="UP000494206"/>
    </source>
</evidence>
<dbReference type="SMART" id="SM01017">
    <property type="entry name" value="Arrestin_C"/>
    <property type="match status" value="1"/>
</dbReference>
<dbReference type="PANTHER" id="PTHR11188">
    <property type="entry name" value="ARRESTIN DOMAIN CONTAINING PROTEIN"/>
    <property type="match status" value="1"/>
</dbReference>
<dbReference type="InterPro" id="IPR011022">
    <property type="entry name" value="Arrestin_C-like"/>
</dbReference>
<dbReference type="OrthoDB" id="2333384at2759"/>
<comment type="caution">
    <text evidence="4">The sequence shown here is derived from an EMBL/GenBank/DDBJ whole genome shotgun (WGS) entry which is preliminary data.</text>
</comment>
<feature type="region of interest" description="Disordered" evidence="2">
    <location>
        <begin position="379"/>
        <end position="440"/>
    </location>
</feature>
<protein>
    <recommendedName>
        <fullName evidence="3">Arrestin C-terminal-like domain-containing protein</fullName>
    </recommendedName>
</protein>
<dbReference type="PANTHER" id="PTHR11188:SF155">
    <property type="entry name" value="ARRESTIN C-TERMINAL-LIKE DOMAIN-CONTAINING PROTEIN"/>
    <property type="match status" value="1"/>
</dbReference>
<dbReference type="Proteomes" id="UP000494206">
    <property type="component" value="Unassembled WGS sequence"/>
</dbReference>
<evidence type="ECO:0000313" key="4">
    <source>
        <dbReference type="EMBL" id="CAB3411224.1"/>
    </source>
</evidence>
<dbReference type="SUPFAM" id="SSF81296">
    <property type="entry name" value="E set domains"/>
    <property type="match status" value="2"/>
</dbReference>
<dbReference type="GO" id="GO:0015031">
    <property type="term" value="P:protein transport"/>
    <property type="evidence" value="ECO:0007669"/>
    <property type="project" value="TreeGrafter"/>
</dbReference>
<gene>
    <name evidence="4" type="ORF">CBOVIS_LOCUS12639</name>
</gene>
<dbReference type="EMBL" id="CADEPM010000012">
    <property type="protein sequence ID" value="CAB3411224.1"/>
    <property type="molecule type" value="Genomic_DNA"/>
</dbReference>
<evidence type="ECO:0000256" key="1">
    <source>
        <dbReference type="ARBA" id="ARBA00005298"/>
    </source>
</evidence>
<dbReference type="InterPro" id="IPR050357">
    <property type="entry name" value="Arrestin_domain-protein"/>
</dbReference>
<sequence>MGADVELEVVLENKTEVFVPGYPITGVVYFKTDETYKARAVKLEIVGKAETNWTESESYYIRDSDGTSRRRSRTITYKAEVLYMDHEALLWTSSDGENKMPPGSYQWPFSINLPPNCPPSFEGEYGYIRYYLRAEIDRPWRLDKAKKQCFTVSPQIDLNLTPEARNVLRDSCSENIGSCCFKKGYVELRIEVPKSGYVPGEIIPINMQFNNTSSVPITKAEVEIYQRTRFSAVRDGTTIRFNGLPNDTSFSMCDVKEKSKEVAKVSKQIDVQPGFSDNLTLEIKLAPVVPTINQYSPIILVEYYLVARVDTAATFGSEAESEVQLLIGTIPIRDYLPPSFYPADPSAVVIPPYSVDETNGISTIPQPAPALSPPYPVNADNGFPKGSPIPSAPPISYEDSVYGTDGTTLNVDDNSKPFAPKYPVYNGLPTYNPTAPPAEK</sequence>
<proteinExistence type="inferred from homology"/>
<dbReference type="InterPro" id="IPR011021">
    <property type="entry name" value="Arrestin-like_N"/>
</dbReference>
<organism evidence="4 5">
    <name type="scientific">Caenorhabditis bovis</name>
    <dbReference type="NCBI Taxonomy" id="2654633"/>
    <lineage>
        <taxon>Eukaryota</taxon>
        <taxon>Metazoa</taxon>
        <taxon>Ecdysozoa</taxon>
        <taxon>Nematoda</taxon>
        <taxon>Chromadorea</taxon>
        <taxon>Rhabditida</taxon>
        <taxon>Rhabditina</taxon>
        <taxon>Rhabditomorpha</taxon>
        <taxon>Rhabditoidea</taxon>
        <taxon>Rhabditidae</taxon>
        <taxon>Peloderinae</taxon>
        <taxon>Caenorhabditis</taxon>
    </lineage>
</organism>
<comment type="similarity">
    <text evidence="1">Belongs to the arrestin family.</text>
</comment>
<accession>A0A8S1FG52</accession>
<dbReference type="InterPro" id="IPR014756">
    <property type="entry name" value="Ig_E-set"/>
</dbReference>